<dbReference type="EMBL" id="JBHLZP010000124">
    <property type="protein sequence ID" value="MFB9834168.1"/>
    <property type="molecule type" value="Genomic_DNA"/>
</dbReference>
<dbReference type="Pfam" id="PF07859">
    <property type="entry name" value="Abhydrolase_3"/>
    <property type="match status" value="1"/>
</dbReference>
<name>A0ABV5YHS5_9ACTN</name>
<evidence type="ECO:0000313" key="3">
    <source>
        <dbReference type="EMBL" id="MFB9834168.1"/>
    </source>
</evidence>
<keyword evidence="1 3" id="KW-0378">Hydrolase</keyword>
<evidence type="ECO:0000313" key="4">
    <source>
        <dbReference type="Proteomes" id="UP001589627"/>
    </source>
</evidence>
<organism evidence="3 4">
    <name type="scientific">Actinoallomurus acaciae</name>
    <dbReference type="NCBI Taxonomy" id="502577"/>
    <lineage>
        <taxon>Bacteria</taxon>
        <taxon>Bacillati</taxon>
        <taxon>Actinomycetota</taxon>
        <taxon>Actinomycetes</taxon>
        <taxon>Streptosporangiales</taxon>
        <taxon>Thermomonosporaceae</taxon>
        <taxon>Actinoallomurus</taxon>
    </lineage>
</organism>
<dbReference type="RefSeq" id="WP_378203243.1">
    <property type="nucleotide sequence ID" value="NZ_JBHLZP010000124.1"/>
</dbReference>
<dbReference type="InterPro" id="IPR050300">
    <property type="entry name" value="GDXG_lipolytic_enzyme"/>
</dbReference>
<gene>
    <name evidence="3" type="ORF">ACFFNX_18450</name>
</gene>
<keyword evidence="4" id="KW-1185">Reference proteome</keyword>
<dbReference type="PANTHER" id="PTHR48081:SF8">
    <property type="entry name" value="ALPHA_BETA HYDROLASE FOLD-3 DOMAIN-CONTAINING PROTEIN-RELATED"/>
    <property type="match status" value="1"/>
</dbReference>
<evidence type="ECO:0000259" key="2">
    <source>
        <dbReference type="Pfam" id="PF07859"/>
    </source>
</evidence>
<accession>A0ABV5YHS5</accession>
<dbReference type="InterPro" id="IPR013094">
    <property type="entry name" value="AB_hydrolase_3"/>
</dbReference>
<dbReference type="PANTHER" id="PTHR48081">
    <property type="entry name" value="AB HYDROLASE SUPERFAMILY PROTEIN C4A8.06C"/>
    <property type="match status" value="1"/>
</dbReference>
<dbReference type="Proteomes" id="UP001589627">
    <property type="component" value="Unassembled WGS sequence"/>
</dbReference>
<dbReference type="SUPFAM" id="SSF53474">
    <property type="entry name" value="alpha/beta-Hydrolases"/>
    <property type="match status" value="1"/>
</dbReference>
<reference evidence="3 4" key="1">
    <citation type="submission" date="2024-09" db="EMBL/GenBank/DDBJ databases">
        <authorList>
            <person name="Sun Q."/>
            <person name="Mori K."/>
        </authorList>
    </citation>
    <scope>NUCLEOTIDE SEQUENCE [LARGE SCALE GENOMIC DNA]</scope>
    <source>
        <strain evidence="3 4">TBRC 0563</strain>
    </source>
</reference>
<sequence>MDAELAAIAKELPYEPLTDPEAARQRMRELVARLRVPVDPRVDVADRAVAGVPVRVYRPRHAGRVPVLVYFHGGGYVVGGVDNEDARCQTFAAEAGVEVVSVEYRLAPEHPFPAGFDDGYAVVEAVAERAPRLAVGGGSAGGGMAAAVALRARDEGGPPIAFQLLVYPMLDDRMDTPSARAYVDPPLLNRADVARMWEYYLGADRGEVSPYAAPARATDLRGLPPAYVLACEADPFRDEDIAYAHRLILAGVPAELHHLPGTYHGFDGFAAAVSRRAFAAQVDAVRRALT</sequence>
<dbReference type="GO" id="GO:0016787">
    <property type="term" value="F:hydrolase activity"/>
    <property type="evidence" value="ECO:0007669"/>
    <property type="project" value="UniProtKB-KW"/>
</dbReference>
<protein>
    <submittedName>
        <fullName evidence="3">Alpha/beta hydrolase</fullName>
    </submittedName>
</protein>
<dbReference type="Gene3D" id="3.40.50.1820">
    <property type="entry name" value="alpha/beta hydrolase"/>
    <property type="match status" value="1"/>
</dbReference>
<feature type="domain" description="Alpha/beta hydrolase fold-3" evidence="2">
    <location>
        <begin position="68"/>
        <end position="266"/>
    </location>
</feature>
<dbReference type="InterPro" id="IPR029058">
    <property type="entry name" value="AB_hydrolase_fold"/>
</dbReference>
<comment type="caution">
    <text evidence="3">The sequence shown here is derived from an EMBL/GenBank/DDBJ whole genome shotgun (WGS) entry which is preliminary data.</text>
</comment>
<evidence type="ECO:0000256" key="1">
    <source>
        <dbReference type="ARBA" id="ARBA00022801"/>
    </source>
</evidence>
<proteinExistence type="predicted"/>